<evidence type="ECO:0000256" key="7">
    <source>
        <dbReference type="ARBA" id="ARBA00023152"/>
    </source>
</evidence>
<feature type="binding site" evidence="9">
    <location>
        <position position="172"/>
    </location>
    <ligand>
        <name>substrate</name>
    </ligand>
</feature>
<reference evidence="11" key="1">
    <citation type="submission" date="2019-09" db="EMBL/GenBank/DDBJ databases">
        <title>Characterisation of the sponge microbiome using genome-centric metagenomics.</title>
        <authorList>
            <person name="Engelberts J.P."/>
            <person name="Robbins S.J."/>
            <person name="De Goeij J.M."/>
            <person name="Aranda M."/>
            <person name="Bell S.C."/>
            <person name="Webster N.S."/>
        </authorList>
    </citation>
    <scope>NUCLEOTIDE SEQUENCE</scope>
    <source>
        <strain evidence="11">SB0661_bin_32</strain>
    </source>
</reference>
<keyword evidence="5 9" id="KW-0312">Gluconeogenesis</keyword>
<dbReference type="InterPro" id="IPR035990">
    <property type="entry name" value="TIM_sf"/>
</dbReference>
<dbReference type="UniPathway" id="UPA00109">
    <property type="reaction ID" value="UER00189"/>
</dbReference>
<dbReference type="GO" id="GO:0006096">
    <property type="term" value="P:glycolytic process"/>
    <property type="evidence" value="ECO:0007669"/>
    <property type="project" value="UniProtKB-UniRule"/>
</dbReference>
<sequence length="255" mass="27249">MRKPMMAGNWKMNMTVAGALDLARQIYRLVGDTSVVEQLLCPPSVCLHPLKAVTDDMPFLLGAQNCHWQESGAFTGEISPPMLRGLADYVVLGHSERRQLFGETDETVNKKTHAVLAHQLNPIVCVGESLEQNERGETSSTITAQVRAALDGLNDEQVQSLVIAYEPIWAIGTGRAATAQTAGDICGLVRAILREMHGAAVAGATRVLYGGSAKPDNIGAIMEQSDIDGALIGGASLEAESYAEMVRITARVYSG</sequence>
<dbReference type="Pfam" id="PF00121">
    <property type="entry name" value="TIM"/>
    <property type="match status" value="1"/>
</dbReference>
<feature type="binding site" evidence="9">
    <location>
        <begin position="9"/>
        <end position="11"/>
    </location>
    <ligand>
        <name>substrate</name>
    </ligand>
</feature>
<evidence type="ECO:0000256" key="4">
    <source>
        <dbReference type="ARBA" id="ARBA00019397"/>
    </source>
</evidence>
<accession>A0A6B1D3Z9</accession>
<evidence type="ECO:0000256" key="1">
    <source>
        <dbReference type="ARBA" id="ARBA00004680"/>
    </source>
</evidence>
<dbReference type="PROSITE" id="PS00171">
    <property type="entry name" value="TIM_1"/>
    <property type="match status" value="1"/>
</dbReference>
<keyword evidence="8 9" id="KW-0413">Isomerase</keyword>
<protein>
    <recommendedName>
        <fullName evidence="4 9">Triosephosphate isomerase</fullName>
        <shortName evidence="9">TIM</shortName>
        <shortName evidence="9">TPI</shortName>
        <ecNumber evidence="3 9">5.3.1.1</ecNumber>
    </recommendedName>
    <alternativeName>
        <fullName evidence="9">Triose-phosphate isomerase</fullName>
    </alternativeName>
</protein>
<gene>
    <name evidence="9" type="primary">tpiA</name>
    <name evidence="11" type="ORF">F4X14_03775</name>
</gene>
<dbReference type="NCBIfam" id="TIGR00419">
    <property type="entry name" value="tim"/>
    <property type="match status" value="1"/>
</dbReference>
<dbReference type="InterPro" id="IPR020861">
    <property type="entry name" value="Triosephosphate_isomerase_AS"/>
</dbReference>
<dbReference type="GO" id="GO:0006094">
    <property type="term" value="P:gluconeogenesis"/>
    <property type="evidence" value="ECO:0007669"/>
    <property type="project" value="UniProtKB-UniRule"/>
</dbReference>
<dbReference type="Gene3D" id="3.20.20.70">
    <property type="entry name" value="Aldolase class I"/>
    <property type="match status" value="1"/>
</dbReference>
<dbReference type="InterPro" id="IPR000652">
    <property type="entry name" value="Triosephosphate_isomerase"/>
</dbReference>
<dbReference type="UniPathway" id="UPA00138"/>
<feature type="active site" description="Electrophile" evidence="9">
    <location>
        <position position="94"/>
    </location>
</feature>
<comment type="pathway">
    <text evidence="1 9 10">Carbohydrate degradation; glycolysis; D-glyceraldehyde 3-phosphate from glycerone phosphate: step 1/1.</text>
</comment>
<feature type="binding site" evidence="9">
    <location>
        <begin position="233"/>
        <end position="234"/>
    </location>
    <ligand>
        <name>substrate</name>
    </ligand>
</feature>
<dbReference type="HAMAP" id="MF_00147_B">
    <property type="entry name" value="TIM_B"/>
    <property type="match status" value="1"/>
</dbReference>
<evidence type="ECO:0000256" key="8">
    <source>
        <dbReference type="ARBA" id="ARBA00023235"/>
    </source>
</evidence>
<dbReference type="PANTHER" id="PTHR21139:SF42">
    <property type="entry name" value="TRIOSEPHOSPHATE ISOMERASE"/>
    <property type="match status" value="1"/>
</dbReference>
<dbReference type="GO" id="GO:0005829">
    <property type="term" value="C:cytosol"/>
    <property type="evidence" value="ECO:0007669"/>
    <property type="project" value="TreeGrafter"/>
</dbReference>
<dbReference type="FunFam" id="3.20.20.70:FF:000016">
    <property type="entry name" value="Triosephosphate isomerase"/>
    <property type="match status" value="1"/>
</dbReference>
<dbReference type="EMBL" id="VXMH01000017">
    <property type="protein sequence ID" value="MYC94067.1"/>
    <property type="molecule type" value="Genomic_DNA"/>
</dbReference>
<name>A0A6B1D3Z9_9CHLR</name>
<comment type="similarity">
    <text evidence="2 9 10">Belongs to the triosephosphate isomerase family.</text>
</comment>
<comment type="catalytic activity">
    <reaction evidence="9 10">
        <text>D-glyceraldehyde 3-phosphate = dihydroxyacetone phosphate</text>
        <dbReference type="Rhea" id="RHEA:18585"/>
        <dbReference type="ChEBI" id="CHEBI:57642"/>
        <dbReference type="ChEBI" id="CHEBI:59776"/>
        <dbReference type="EC" id="5.3.1.1"/>
    </reaction>
</comment>
<dbReference type="EC" id="5.3.1.1" evidence="3 9"/>
<dbReference type="GO" id="GO:0019563">
    <property type="term" value="P:glycerol catabolic process"/>
    <property type="evidence" value="ECO:0007669"/>
    <property type="project" value="TreeGrafter"/>
</dbReference>
<proteinExistence type="inferred from homology"/>
<evidence type="ECO:0000256" key="10">
    <source>
        <dbReference type="RuleBase" id="RU363013"/>
    </source>
</evidence>
<evidence type="ECO:0000256" key="3">
    <source>
        <dbReference type="ARBA" id="ARBA00011940"/>
    </source>
</evidence>
<dbReference type="GO" id="GO:0046166">
    <property type="term" value="P:glyceraldehyde-3-phosphate biosynthetic process"/>
    <property type="evidence" value="ECO:0007669"/>
    <property type="project" value="TreeGrafter"/>
</dbReference>
<keyword evidence="6 9" id="KW-0963">Cytoplasm</keyword>
<dbReference type="GO" id="GO:0004807">
    <property type="term" value="F:triose-phosphate isomerase activity"/>
    <property type="evidence" value="ECO:0007669"/>
    <property type="project" value="UniProtKB-UniRule"/>
</dbReference>
<comment type="function">
    <text evidence="9">Involved in the gluconeogenesis. Catalyzes stereospecifically the conversion of dihydroxyacetone phosphate (DHAP) to D-glyceraldehyde-3-phosphate (G3P).</text>
</comment>
<comment type="pathway">
    <text evidence="9 10">Carbohydrate biosynthesis; gluconeogenesis.</text>
</comment>
<comment type="subcellular location">
    <subcellularLocation>
        <location evidence="9 10">Cytoplasm</location>
    </subcellularLocation>
</comment>
<evidence type="ECO:0000256" key="5">
    <source>
        <dbReference type="ARBA" id="ARBA00022432"/>
    </source>
</evidence>
<comment type="subunit">
    <text evidence="9 10">Homodimer.</text>
</comment>
<feature type="active site" description="Proton acceptor" evidence="9">
    <location>
        <position position="166"/>
    </location>
</feature>
<evidence type="ECO:0000256" key="9">
    <source>
        <dbReference type="HAMAP-Rule" id="MF_00147"/>
    </source>
</evidence>
<dbReference type="PROSITE" id="PS51440">
    <property type="entry name" value="TIM_2"/>
    <property type="match status" value="1"/>
</dbReference>
<dbReference type="AlphaFoldDB" id="A0A6B1D3Z9"/>
<feature type="binding site" evidence="9">
    <location>
        <position position="212"/>
    </location>
    <ligand>
        <name>substrate</name>
    </ligand>
</feature>
<evidence type="ECO:0000313" key="11">
    <source>
        <dbReference type="EMBL" id="MYC94067.1"/>
    </source>
</evidence>
<dbReference type="SUPFAM" id="SSF51351">
    <property type="entry name" value="Triosephosphate isomerase (TIM)"/>
    <property type="match status" value="1"/>
</dbReference>
<keyword evidence="7 9" id="KW-0324">Glycolysis</keyword>
<dbReference type="PANTHER" id="PTHR21139">
    <property type="entry name" value="TRIOSEPHOSPHATE ISOMERASE"/>
    <property type="match status" value="1"/>
</dbReference>
<comment type="caution">
    <text evidence="11">The sequence shown here is derived from an EMBL/GenBank/DDBJ whole genome shotgun (WGS) entry which is preliminary data.</text>
</comment>
<dbReference type="CDD" id="cd00311">
    <property type="entry name" value="TIM"/>
    <property type="match status" value="1"/>
</dbReference>
<organism evidence="11">
    <name type="scientific">Caldilineaceae bacterium SB0661_bin_32</name>
    <dbReference type="NCBI Taxonomy" id="2605255"/>
    <lineage>
        <taxon>Bacteria</taxon>
        <taxon>Bacillati</taxon>
        <taxon>Chloroflexota</taxon>
        <taxon>Caldilineae</taxon>
        <taxon>Caldilineales</taxon>
        <taxon>Caldilineaceae</taxon>
    </lineage>
</organism>
<evidence type="ECO:0000256" key="6">
    <source>
        <dbReference type="ARBA" id="ARBA00022490"/>
    </source>
</evidence>
<dbReference type="InterPro" id="IPR013785">
    <property type="entry name" value="Aldolase_TIM"/>
</dbReference>
<dbReference type="InterPro" id="IPR022896">
    <property type="entry name" value="TrioseP_Isoase_bac/euk"/>
</dbReference>
<evidence type="ECO:0000256" key="2">
    <source>
        <dbReference type="ARBA" id="ARBA00007422"/>
    </source>
</evidence>